<dbReference type="InterPro" id="IPR011303">
    <property type="entry name" value="RnfD_bac"/>
</dbReference>
<dbReference type="InterPro" id="IPR004338">
    <property type="entry name" value="NqrB/RnfD"/>
</dbReference>
<dbReference type="EMBL" id="JAAITQ010000012">
    <property type="protein sequence ID" value="NSE16354.1"/>
    <property type="molecule type" value="Genomic_DNA"/>
</dbReference>
<evidence type="ECO:0000256" key="10">
    <source>
        <dbReference type="HAMAP-Rule" id="MF_00462"/>
    </source>
</evidence>
<proteinExistence type="inferred from homology"/>
<evidence type="ECO:0000256" key="4">
    <source>
        <dbReference type="ARBA" id="ARBA00022643"/>
    </source>
</evidence>
<reference evidence="14 17" key="2">
    <citation type="journal article" date="2020" name="Cell Host Microbe">
        <title>Functional and Genomic Variation between Human-Derived Isolates of Lachnospiraceae Reveals Inter- and Intra-Species Diversity.</title>
        <authorList>
            <person name="Sorbara M.T."/>
            <person name="Littmann E.R."/>
            <person name="Fontana E."/>
            <person name="Moody T.U."/>
            <person name="Kohout C.E."/>
            <person name="Gjonbalaj M."/>
            <person name="Eaton V."/>
            <person name="Seok R."/>
            <person name="Leiner I.M."/>
            <person name="Pamer E.G."/>
        </authorList>
    </citation>
    <scope>NUCLEOTIDE SEQUENCE [LARGE SCALE GENOMIC DNA]</scope>
    <source>
        <strain evidence="14 17">MSK.14.54</strain>
    </source>
</reference>
<evidence type="ECO:0000256" key="8">
    <source>
        <dbReference type="ARBA" id="ARBA00022989"/>
    </source>
</evidence>
<dbReference type="RefSeq" id="WP_022461371.1">
    <property type="nucleotide sequence ID" value="NZ_CAXSRP010000004.1"/>
</dbReference>
<evidence type="ECO:0000313" key="13">
    <source>
        <dbReference type="EMBL" id="MCG4766147.1"/>
    </source>
</evidence>
<keyword evidence="3 10" id="KW-0285">Flavoprotein</keyword>
<feature type="modified residue" description="FMN phosphoryl threonine" evidence="10">
    <location>
        <position position="158"/>
    </location>
</feature>
<dbReference type="EMBL" id="CZAL01000002">
    <property type="protein sequence ID" value="CUO78190.1"/>
    <property type="molecule type" value="Genomic_DNA"/>
</dbReference>
<dbReference type="PANTHER" id="PTHR30578">
    <property type="entry name" value="ELECTRON TRANSPORT COMPLEX PROTEIN RNFD"/>
    <property type="match status" value="1"/>
</dbReference>
<dbReference type="GO" id="GO:0055085">
    <property type="term" value="P:transmembrane transport"/>
    <property type="evidence" value="ECO:0007669"/>
    <property type="project" value="InterPro"/>
</dbReference>
<accession>A0A174DW25</accession>
<gene>
    <name evidence="11" type="primary">nqrB</name>
    <name evidence="10" type="synonym">rnfD</name>
    <name evidence="11" type="ORF">ERS852406_01672</name>
    <name evidence="12" type="ORF">ERS852498_00461</name>
    <name evidence="14" type="ORF">G5B05_08030</name>
    <name evidence="13" type="ORF">L0N21_11610</name>
</gene>
<dbReference type="Proteomes" id="UP000768180">
    <property type="component" value="Unassembled WGS sequence"/>
</dbReference>
<keyword evidence="17" id="KW-1185">Reference proteome</keyword>
<dbReference type="EMBL" id="JAKNFS010000015">
    <property type="protein sequence ID" value="MCG4766147.1"/>
    <property type="molecule type" value="Genomic_DNA"/>
</dbReference>
<keyword evidence="9 10" id="KW-0472">Membrane</keyword>
<evidence type="ECO:0000313" key="15">
    <source>
        <dbReference type="Proteomes" id="UP000095706"/>
    </source>
</evidence>
<evidence type="ECO:0000256" key="1">
    <source>
        <dbReference type="ARBA" id="ARBA00022448"/>
    </source>
</evidence>
<comment type="similarity">
    <text evidence="10">Belongs to the NqrB/RnfD family.</text>
</comment>
<dbReference type="NCBIfam" id="TIGR01946">
    <property type="entry name" value="rnfD"/>
    <property type="match status" value="1"/>
</dbReference>
<name>A0A174DW25_9FIRM</name>
<dbReference type="GO" id="GO:0016491">
    <property type="term" value="F:oxidoreductase activity"/>
    <property type="evidence" value="ECO:0007669"/>
    <property type="project" value="UniProtKB-KW"/>
</dbReference>
<evidence type="ECO:0000256" key="7">
    <source>
        <dbReference type="ARBA" id="ARBA00022982"/>
    </source>
</evidence>
<comment type="cofactor">
    <cofactor evidence="10">
        <name>FMN</name>
        <dbReference type="ChEBI" id="CHEBI:58210"/>
    </cofactor>
</comment>
<keyword evidence="2 10" id="KW-0597">Phosphoprotein</keyword>
<keyword evidence="11" id="KW-0560">Oxidoreductase</keyword>
<evidence type="ECO:0000256" key="9">
    <source>
        <dbReference type="ARBA" id="ARBA00023136"/>
    </source>
</evidence>
<feature type="transmembrane region" description="Helical" evidence="10">
    <location>
        <begin position="263"/>
        <end position="281"/>
    </location>
</feature>
<keyword evidence="5 10" id="KW-0812">Transmembrane</keyword>
<evidence type="ECO:0000313" key="14">
    <source>
        <dbReference type="EMBL" id="NSE16354.1"/>
    </source>
</evidence>
<reference evidence="13" key="4">
    <citation type="submission" date="2022-01" db="EMBL/GenBank/DDBJ databases">
        <title>Collection of gut derived symbiotic bacterial strains cultured from healthy donors.</title>
        <authorList>
            <person name="Lin H."/>
            <person name="Kohout C."/>
            <person name="Waligurski E."/>
            <person name="Pamer E.G."/>
        </authorList>
    </citation>
    <scope>NUCLEOTIDE SEQUENCE</scope>
    <source>
        <strain evidence="13">DFI.5.49</strain>
    </source>
</reference>
<dbReference type="GO" id="GO:0022900">
    <property type="term" value="P:electron transport chain"/>
    <property type="evidence" value="ECO:0007669"/>
    <property type="project" value="UniProtKB-UniRule"/>
</dbReference>
<keyword evidence="10" id="KW-1003">Cell membrane</keyword>
<dbReference type="Proteomes" id="UP000095709">
    <property type="component" value="Unassembled WGS sequence"/>
</dbReference>
<feature type="transmembrane region" description="Helical" evidence="10">
    <location>
        <begin position="95"/>
        <end position="113"/>
    </location>
</feature>
<evidence type="ECO:0000256" key="5">
    <source>
        <dbReference type="ARBA" id="ARBA00022692"/>
    </source>
</evidence>
<reference evidence="15 16" key="1">
    <citation type="submission" date="2015-09" db="EMBL/GenBank/DDBJ databases">
        <authorList>
            <consortium name="Pathogen Informatics"/>
        </authorList>
    </citation>
    <scope>NUCLEOTIDE SEQUENCE [LARGE SCALE GENOMIC DNA]</scope>
    <source>
        <strain evidence="11 15">2789STDY5608849</strain>
        <strain evidence="12 16">2789STDY5834885</strain>
    </source>
</reference>
<dbReference type="Proteomes" id="UP000095706">
    <property type="component" value="Unassembled WGS sequence"/>
</dbReference>
<feature type="transmembrane region" description="Helical" evidence="10">
    <location>
        <begin position="232"/>
        <end position="251"/>
    </location>
</feature>
<dbReference type="PANTHER" id="PTHR30578:SF0">
    <property type="entry name" value="ION-TRANSLOCATING OXIDOREDUCTASE COMPLEX SUBUNIT D"/>
    <property type="match status" value="1"/>
</dbReference>
<keyword evidence="6 10" id="KW-1278">Translocase</keyword>
<organism evidence="11 15">
    <name type="scientific">Fusicatenibacter saccharivorans</name>
    <dbReference type="NCBI Taxonomy" id="1150298"/>
    <lineage>
        <taxon>Bacteria</taxon>
        <taxon>Bacillati</taxon>
        <taxon>Bacillota</taxon>
        <taxon>Clostridia</taxon>
        <taxon>Lachnospirales</taxon>
        <taxon>Lachnospiraceae</taxon>
        <taxon>Fusicatenibacter</taxon>
    </lineage>
</organism>
<evidence type="ECO:0000313" key="11">
    <source>
        <dbReference type="EMBL" id="CUO29751.1"/>
    </source>
</evidence>
<dbReference type="HAMAP" id="MF_00462">
    <property type="entry name" value="RsxD_RnfD"/>
    <property type="match status" value="1"/>
</dbReference>
<dbReference type="Proteomes" id="UP001199915">
    <property type="component" value="Unassembled WGS sequence"/>
</dbReference>
<dbReference type="Pfam" id="PF03116">
    <property type="entry name" value="NQR2_RnfD_RnfE"/>
    <property type="match status" value="1"/>
</dbReference>
<evidence type="ECO:0000256" key="3">
    <source>
        <dbReference type="ARBA" id="ARBA00022630"/>
    </source>
</evidence>
<dbReference type="EC" id="7.-.-.-" evidence="10"/>
<evidence type="ECO:0000256" key="6">
    <source>
        <dbReference type="ARBA" id="ARBA00022967"/>
    </source>
</evidence>
<comment type="subcellular location">
    <subcellularLocation>
        <location evidence="10">Cell membrane</location>
        <topology evidence="10">Multi-pass membrane protein</topology>
    </subcellularLocation>
</comment>
<keyword evidence="8 10" id="KW-1133">Transmembrane helix</keyword>
<feature type="transmembrane region" description="Helical" evidence="10">
    <location>
        <begin position="287"/>
        <end position="310"/>
    </location>
</feature>
<reference evidence="14" key="3">
    <citation type="submission" date="2020-02" db="EMBL/GenBank/DDBJ databases">
        <authorList>
            <person name="Littmann E."/>
            <person name="Sorbara M."/>
        </authorList>
    </citation>
    <scope>NUCLEOTIDE SEQUENCE</scope>
    <source>
        <strain evidence="14">MSK.14.54</strain>
    </source>
</reference>
<keyword evidence="4 10" id="KW-0288">FMN</keyword>
<evidence type="ECO:0000313" key="17">
    <source>
        <dbReference type="Proteomes" id="UP000768180"/>
    </source>
</evidence>
<sequence length="318" mass="33395">MNGLLHVSSSPHARSKVTTDKIMFAVLLALAPAACVGVWNFGLRALLLIAISMAVCPLTEYLYEKGMKKPVTIADGSALVTGLLLAMNMPVQAPLWMPVIGGVFAILVVKQLFGGLGQNIMNPALAGRCFLLISFPGHMTNFAAPAAAHLVDTVSGATPLAAAKAGEQVNLLSMFLGNTAGTIGETSALALLIGGIFLVCIHVIDLNIPLIYIGTELLFALLFGGHGFDINFLGAHLLGGGLMLGAWFMATDYVTRPITKKGQYIYAVILGLLTGVFRIFGNSAEGVSYAIIFTNLLVPLIERVTVPVGFGRGGKKKA</sequence>
<evidence type="ECO:0000313" key="16">
    <source>
        <dbReference type="Proteomes" id="UP000095709"/>
    </source>
</evidence>
<evidence type="ECO:0000313" key="12">
    <source>
        <dbReference type="EMBL" id="CUO78190.1"/>
    </source>
</evidence>
<feature type="transmembrane region" description="Helical" evidence="10">
    <location>
        <begin position="45"/>
        <end position="63"/>
    </location>
</feature>
<comment type="subunit">
    <text evidence="10">The complex is composed of six subunits: RnfA, RnfB, RnfC, RnfD, RnfE and RnfG.</text>
</comment>
<keyword evidence="7 10" id="KW-0249">Electron transport</keyword>
<comment type="function">
    <text evidence="10">Part of a membrane-bound complex that couples electron transfer with translocation of ions across the membrane.</text>
</comment>
<protein>
    <recommendedName>
        <fullName evidence="10">Ion-translocating oxidoreductase complex subunit D</fullName>
        <ecNumber evidence="10">7.-.-.-</ecNumber>
    </recommendedName>
    <alternativeName>
        <fullName evidence="10">Rnf electron transport complex subunit D</fullName>
    </alternativeName>
</protein>
<feature type="transmembrane region" description="Helical" evidence="10">
    <location>
        <begin position="21"/>
        <end position="39"/>
    </location>
</feature>
<keyword evidence="1 10" id="KW-0813">Transport</keyword>
<dbReference type="GO" id="GO:0005886">
    <property type="term" value="C:plasma membrane"/>
    <property type="evidence" value="ECO:0007669"/>
    <property type="project" value="UniProtKB-SubCell"/>
</dbReference>
<dbReference type="EMBL" id="CYYV01000007">
    <property type="protein sequence ID" value="CUO29751.1"/>
    <property type="molecule type" value="Genomic_DNA"/>
</dbReference>
<evidence type="ECO:0000256" key="2">
    <source>
        <dbReference type="ARBA" id="ARBA00022553"/>
    </source>
</evidence>
<dbReference type="AlphaFoldDB" id="A0A174DW25"/>
<feature type="transmembrane region" description="Helical" evidence="10">
    <location>
        <begin position="188"/>
        <end position="212"/>
    </location>
</feature>